<comment type="caution">
    <text evidence="1">The sequence shown here is derived from an EMBL/GenBank/DDBJ whole genome shotgun (WGS) entry which is preliminary data.</text>
</comment>
<protein>
    <submittedName>
        <fullName evidence="1">Uncharacterized protein</fullName>
    </submittedName>
</protein>
<proteinExistence type="predicted"/>
<gene>
    <name evidence="1" type="ORF">HPB47_025346</name>
</gene>
<sequence>MTTVVYKARDARQSREYNVPSKRGKKERKQRGKSDVDHRVSISRKTSAMNAGRGEAGGRQASRPRCKVPKGQGQPRPASHAAPTTERPSDQHRAASPSEFPRRSFLLHR</sequence>
<organism evidence="1 2">
    <name type="scientific">Ixodes persulcatus</name>
    <name type="common">Taiga tick</name>
    <dbReference type="NCBI Taxonomy" id="34615"/>
    <lineage>
        <taxon>Eukaryota</taxon>
        <taxon>Metazoa</taxon>
        <taxon>Ecdysozoa</taxon>
        <taxon>Arthropoda</taxon>
        <taxon>Chelicerata</taxon>
        <taxon>Arachnida</taxon>
        <taxon>Acari</taxon>
        <taxon>Parasitiformes</taxon>
        <taxon>Ixodida</taxon>
        <taxon>Ixodoidea</taxon>
        <taxon>Ixodidae</taxon>
        <taxon>Ixodinae</taxon>
        <taxon>Ixodes</taxon>
    </lineage>
</organism>
<evidence type="ECO:0000313" key="2">
    <source>
        <dbReference type="Proteomes" id="UP000805193"/>
    </source>
</evidence>
<dbReference type="Proteomes" id="UP000805193">
    <property type="component" value="Unassembled WGS sequence"/>
</dbReference>
<dbReference type="EMBL" id="JABSTQ010009607">
    <property type="protein sequence ID" value="KAG0427621.1"/>
    <property type="molecule type" value="Genomic_DNA"/>
</dbReference>
<keyword evidence="2" id="KW-1185">Reference proteome</keyword>
<reference evidence="1 2" key="1">
    <citation type="journal article" date="2020" name="Cell">
        <title>Large-Scale Comparative Analyses of Tick Genomes Elucidate Their Genetic Diversity and Vector Capacities.</title>
        <authorList>
            <consortium name="Tick Genome and Microbiome Consortium (TIGMIC)"/>
            <person name="Jia N."/>
            <person name="Wang J."/>
            <person name="Shi W."/>
            <person name="Du L."/>
            <person name="Sun Y."/>
            <person name="Zhan W."/>
            <person name="Jiang J.F."/>
            <person name="Wang Q."/>
            <person name="Zhang B."/>
            <person name="Ji P."/>
            <person name="Bell-Sakyi L."/>
            <person name="Cui X.M."/>
            <person name="Yuan T.T."/>
            <person name="Jiang B.G."/>
            <person name="Yang W.F."/>
            <person name="Lam T.T."/>
            <person name="Chang Q.C."/>
            <person name="Ding S.J."/>
            <person name="Wang X.J."/>
            <person name="Zhu J.G."/>
            <person name="Ruan X.D."/>
            <person name="Zhao L."/>
            <person name="Wei J.T."/>
            <person name="Ye R.Z."/>
            <person name="Que T.C."/>
            <person name="Du C.H."/>
            <person name="Zhou Y.H."/>
            <person name="Cheng J.X."/>
            <person name="Dai P.F."/>
            <person name="Guo W.B."/>
            <person name="Han X.H."/>
            <person name="Huang E.J."/>
            <person name="Li L.F."/>
            <person name="Wei W."/>
            <person name="Gao Y.C."/>
            <person name="Liu J.Z."/>
            <person name="Shao H.Z."/>
            <person name="Wang X."/>
            <person name="Wang C.C."/>
            <person name="Yang T.C."/>
            <person name="Huo Q.B."/>
            <person name="Li W."/>
            <person name="Chen H.Y."/>
            <person name="Chen S.E."/>
            <person name="Zhou L.G."/>
            <person name="Ni X.B."/>
            <person name="Tian J.H."/>
            <person name="Sheng Y."/>
            <person name="Liu T."/>
            <person name="Pan Y.S."/>
            <person name="Xia L.Y."/>
            <person name="Li J."/>
            <person name="Zhao F."/>
            <person name="Cao W.C."/>
        </authorList>
    </citation>
    <scope>NUCLEOTIDE SEQUENCE [LARGE SCALE GENOMIC DNA]</scope>
    <source>
        <strain evidence="1">Iper-2018</strain>
    </source>
</reference>
<name>A0AC60Q2A0_IXOPE</name>
<accession>A0AC60Q2A0</accession>
<evidence type="ECO:0000313" key="1">
    <source>
        <dbReference type="EMBL" id="KAG0427621.1"/>
    </source>
</evidence>